<feature type="transmembrane region" description="Helical" evidence="3">
    <location>
        <begin position="27"/>
        <end position="46"/>
    </location>
</feature>
<keyword evidence="3" id="KW-0812">Transmembrane</keyword>
<dbReference type="GO" id="GO:0016020">
    <property type="term" value="C:membrane"/>
    <property type="evidence" value="ECO:0007669"/>
    <property type="project" value="InterPro"/>
</dbReference>
<evidence type="ECO:0000313" key="4">
    <source>
        <dbReference type="EMBL" id="QWL21132.1"/>
    </source>
</evidence>
<feature type="transmembrane region" description="Helical" evidence="3">
    <location>
        <begin position="84"/>
        <end position="104"/>
    </location>
</feature>
<feature type="region of interest" description="Disordered" evidence="2">
    <location>
        <begin position="635"/>
        <end position="654"/>
    </location>
</feature>
<feature type="compositionally biased region" description="Basic and acidic residues" evidence="2">
    <location>
        <begin position="1579"/>
        <end position="1607"/>
    </location>
</feature>
<protein>
    <recommendedName>
        <fullName evidence="5">Translocon at the inner envelope membrane of chloroplasts 214</fullName>
    </recommendedName>
</protein>
<feature type="compositionally biased region" description="Basic and acidic residues" evidence="2">
    <location>
        <begin position="291"/>
        <end position="302"/>
    </location>
</feature>
<feature type="transmembrane region" description="Helical" evidence="3">
    <location>
        <begin position="58"/>
        <end position="78"/>
    </location>
</feature>
<gene>
    <name evidence="4" type="primary">ycf1</name>
</gene>
<evidence type="ECO:0008006" key="5">
    <source>
        <dbReference type="Google" id="ProtNLM"/>
    </source>
</evidence>
<feature type="compositionally biased region" description="Acidic residues" evidence="2">
    <location>
        <begin position="636"/>
        <end position="645"/>
    </location>
</feature>
<feature type="compositionally biased region" description="Low complexity" evidence="2">
    <location>
        <begin position="669"/>
        <end position="683"/>
    </location>
</feature>
<organism evidence="4">
    <name type="scientific">Litsea rubescens</name>
    <dbReference type="NCBI Taxonomy" id="344078"/>
    <lineage>
        <taxon>Eukaryota</taxon>
        <taxon>Viridiplantae</taxon>
        <taxon>Streptophyta</taxon>
        <taxon>Embryophyta</taxon>
        <taxon>Tracheophyta</taxon>
        <taxon>Spermatophyta</taxon>
        <taxon>Magnoliopsida</taxon>
        <taxon>Magnoliidae</taxon>
        <taxon>Laurales</taxon>
        <taxon>Lauraceae</taxon>
        <taxon>Litsea</taxon>
    </lineage>
</organism>
<name>A0A8F0I685_9MAGN</name>
<dbReference type="EMBL" id="MT621614">
    <property type="protein sequence ID" value="QWL21132.1"/>
    <property type="molecule type" value="Genomic_DNA"/>
</dbReference>
<evidence type="ECO:0000256" key="1">
    <source>
        <dbReference type="ARBA" id="ARBA00022448"/>
    </source>
</evidence>
<evidence type="ECO:0000256" key="3">
    <source>
        <dbReference type="SAM" id="Phobius"/>
    </source>
</evidence>
<sequence>MILKSFLLGNLLSLCMKIINSVVVVGLYYGFLTTFSIGPSYLFLLRARIMEEGTEKEVSATTGFITGQLMMFISIYYAPLHLALGRPHTITVLVLPYLLFHFFWNNHKHFLDYGSTTRNSMRNLSIQCVFLNNLIFQLFNHFILPSSTLVRLVNIYMFRCNNKMLFVTSSFVGWLIGHIFFMKWVGLVLFWIRQNHSIRSNVLIRSNKYLVSELRNSMARIFTILLFITCVYYLGRIPSPIVTKKLKETSKTEERGESEEETDVEIEKTSETKGTKQEQEGSTEEDPSLCSEEREDPKKLHEKKKRQEILKLEILKEKEDKDLFWFEKPLVNLLFDYKRCNRPLRYIKKNVFQNAVRNEMSQYFFHVCPVDGKQIISFTYPPSLSIFLEMMQRKMSLCTTEKLSPEDLYNHWVYTNEQKRYSLSNEFINRIEVLNKGSLTMDVLEKRTRLYNDKNNQEDQIKNNQVKNNQEFKNNQECLPRVYDPFLNGPYRGTIKKVYSRSMVDDSITSTEDSIGMVWINKIHDRLPTDYQKLEHKMDTFIGESLSTDIGPFLTSISELARKSTTGFSLNFKKLVLISEQRRFDSENKTKCLKFLFDVITTDPNNQTIQNKSIGIEEIGKKIPRRSYKLINSFEEREEENEEESTENHGIRSRKAKRVVIYTDKADPDQNTNTDTSTSTNSDQAEELALVRYSQQSDFRRDIVKGSMRAQRRKIVTWEMFQANVHSLLFLDRIDKTFFFSFDISRTMNLIFRNWIDTGPKFKTSDSEEEGAKEKAKKIADKKNENERIAIAETWDTIIFAQAIRGTMLVAQSILRKYIILPSLIIAKNLGRMFLFQFPEWYEDLKEWNREMHVKCTYNGVQLSETEFPKNWLTDGIQIKILFPFCLKPWRKSKLRSHHRDPIQKKGKTENFCFLTIWGRETELPFGSARQQPSFFEPIYNEFEKKKRKVKKKSFLVLRVFKEKTKQFIKVSKEKTRWIIKTVLFLKRIIKEFANVNPIFLFVLKKVYEPNENGKDSIIISSNKTVPESTIRIRFMDWANYSLTEKKRKDLSDRTTLIRNQIERGAKDKRKIFITPDINISPNDTSCGDKRSESQKHIWQISKRRSNRFIFIRKWHYFFTFFNERIYIHIFLCTVNVSRVNVQLFLESTKKIIDKYIHNDEKNKEGIDETNQKKVHFISTIKKSLSDIRNNKSKISGDLYSFSQASVFYKLSQIQAINKKYHLRSLLQYREAYLILKDRIRNFFGTRRILDSKSRHKKFPNSGMNEWKNWLRGHYQYNLSQARWSKLVPQKWRTRVNRRRTIQNKDSKKNSYEKAQFIHYEKKNDYEVNSLTSKKEKLKKNYRYDLFSYKYIHYGDRKDSYIYPSSLQVNEDREIPYNYNTPKIEPFYVLGDISISDYLGEEYIIGTGKSTDRKYLEWKIFDLFLRKNIDIESWPDTDTGTNINKMTKTETDYYQMIDKKGLFYLTIHQEINPPNQKKNFFLMGMNKEMLYRPILNTKSWFFSEFVPLYDAYKIKPWIIPIKLLLFIFNGNENISENKNINGNQKKDLRISSNQKEYLELKNRNQEEKEQLGHGNIGSDARKRQKDFEKDYTESDIQKREKKGQPESNKKAKLELFLKKYLLFQLRWDDPLNHRIFNNVKVYCFLLRLINAKEIAISSIQGGEMHLDVMLIQTNLTLPELIKKGILILEPVRLSIKWDRQFIMYQTIGISLVHNNKCQTNGRYREKRYVDENYFNGSIVQHKKMLVNRDENHYDLLVPENILSPRRRRELRILICFNSGNRNVMDRNPVFFNDNNVRNWGQFLDEDKHIDTDINKFIQFKLFLWPNYRLEDLACMNRYWFDTNNGSRFSMSRIHMYPRFGIS</sequence>
<keyword evidence="3" id="KW-0472">Membrane</keyword>
<feature type="compositionally biased region" description="Basic and acidic residues" evidence="2">
    <location>
        <begin position="265"/>
        <end position="279"/>
    </location>
</feature>
<keyword evidence="1" id="KW-0813">Transport</keyword>
<feature type="compositionally biased region" description="Basic and acidic residues" evidence="2">
    <location>
        <begin position="1562"/>
        <end position="1571"/>
    </location>
</feature>
<dbReference type="PANTHER" id="PTHR33163:SF40">
    <property type="entry name" value="PROTEIN TIC 214"/>
    <property type="match status" value="1"/>
</dbReference>
<feature type="transmembrane region" description="Helical" evidence="3">
    <location>
        <begin position="124"/>
        <end position="144"/>
    </location>
</feature>
<dbReference type="InterPro" id="IPR008896">
    <property type="entry name" value="TIC214"/>
</dbReference>
<dbReference type="Pfam" id="PF05758">
    <property type="entry name" value="Ycf1"/>
    <property type="match status" value="2"/>
</dbReference>
<feature type="region of interest" description="Disordered" evidence="2">
    <location>
        <begin position="663"/>
        <end position="684"/>
    </location>
</feature>
<evidence type="ECO:0000256" key="2">
    <source>
        <dbReference type="SAM" id="MobiDB-lite"/>
    </source>
</evidence>
<dbReference type="PANTHER" id="PTHR33163">
    <property type="entry name" value="PROTEIN TIC 214-RELATED"/>
    <property type="match status" value="1"/>
</dbReference>
<accession>A0A8F0I685</accession>
<feature type="region of interest" description="Disordered" evidence="2">
    <location>
        <begin position="1562"/>
        <end position="1607"/>
    </location>
</feature>
<feature type="transmembrane region" description="Helical" evidence="3">
    <location>
        <begin position="218"/>
        <end position="235"/>
    </location>
</feature>
<feature type="region of interest" description="Disordered" evidence="2">
    <location>
        <begin position="248"/>
        <end position="302"/>
    </location>
</feature>
<keyword evidence="3" id="KW-1133">Transmembrane helix</keyword>
<proteinExistence type="predicted"/>
<feature type="transmembrane region" description="Helical" evidence="3">
    <location>
        <begin position="164"/>
        <end position="192"/>
    </location>
</feature>
<reference evidence="4" key="1">
    <citation type="journal article" date="2021" name="Bot. J. Linn. Soc.">
        <title>Can plastid genome sequencing be used for species identification in Lauraceae?</title>
        <authorList>
            <person name="Liu Z.-F."/>
            <person name="Ma H."/>
            <person name="Ci X.-Q."/>
            <person name="Li L."/>
            <person name="Song Y."/>
            <person name="Liu B."/>
            <person name="Li H.-W."/>
            <person name="Wang S.-L."/>
            <person name="Qu X.-J."/>
            <person name="Hu J.-L."/>
            <person name="Zhang X.-Y."/>
            <person name="Conran J.G."/>
            <person name="Twyford A.D."/>
            <person name="Yang J.-B."/>
            <person name="Hollingsworth P.M."/>
            <person name="Li J."/>
        </authorList>
    </citation>
    <scope>NUCLEOTIDE SEQUENCE</scope>
</reference>
<geneLocation type="plastid" evidence="4"/>
<keyword evidence="4" id="KW-0934">Plastid</keyword>